<name>A0AA47KIE8_9GAMM</name>
<dbReference type="GO" id="GO:0016301">
    <property type="term" value="F:kinase activity"/>
    <property type="evidence" value="ECO:0007669"/>
    <property type="project" value="UniProtKB-KW"/>
</dbReference>
<dbReference type="AlphaFoldDB" id="A0AA47KIE8"/>
<feature type="transmembrane region" description="Helical" evidence="14">
    <location>
        <begin position="246"/>
        <end position="265"/>
    </location>
</feature>
<dbReference type="InterPro" id="IPR036095">
    <property type="entry name" value="PTS_EIIB-like_sf"/>
</dbReference>
<keyword evidence="11" id="KW-0418">Kinase</keyword>
<evidence type="ECO:0000313" key="18">
    <source>
        <dbReference type="Proteomes" id="UP001164748"/>
    </source>
</evidence>
<dbReference type="InterPro" id="IPR006327">
    <property type="entry name" value="PTS_IIC_fruc"/>
</dbReference>
<evidence type="ECO:0000256" key="9">
    <source>
        <dbReference type="ARBA" id="ARBA00022683"/>
    </source>
</evidence>
<dbReference type="NCBIfam" id="NF007984">
    <property type="entry name" value="PRK10712.1"/>
    <property type="match status" value="1"/>
</dbReference>
<dbReference type="EC" id="2.7.1.202" evidence="3"/>
<dbReference type="InterPro" id="IPR013014">
    <property type="entry name" value="PTS_EIIC_2"/>
</dbReference>
<feature type="transmembrane region" description="Helical" evidence="14">
    <location>
        <begin position="312"/>
        <end position="337"/>
    </location>
</feature>
<keyword evidence="10 14" id="KW-0812">Transmembrane</keyword>
<dbReference type="PANTHER" id="PTHR30505:SF0">
    <property type="entry name" value="FRUCTOSE-LIKE PTS SYSTEM EIIBC COMPONENT-RELATED"/>
    <property type="match status" value="1"/>
</dbReference>
<dbReference type="PROSITE" id="PS51104">
    <property type="entry name" value="PTS_EIIC_TYPE_2"/>
    <property type="match status" value="1"/>
</dbReference>
<reference evidence="17" key="1">
    <citation type="submission" date="2022-09" db="EMBL/GenBank/DDBJ databases">
        <authorList>
            <person name="Li Z.-J."/>
        </authorList>
    </citation>
    <scope>NUCLEOTIDE SEQUENCE</scope>
    <source>
        <strain evidence="17">TGB11</strain>
    </source>
</reference>
<evidence type="ECO:0000256" key="14">
    <source>
        <dbReference type="SAM" id="Phobius"/>
    </source>
</evidence>
<dbReference type="Pfam" id="PF02302">
    <property type="entry name" value="PTS_IIB"/>
    <property type="match status" value="2"/>
</dbReference>
<dbReference type="FunFam" id="3.40.50.2300:FF:000014">
    <property type="entry name" value="PTS system fructose-like transporter subunit IIB"/>
    <property type="match status" value="1"/>
</dbReference>
<evidence type="ECO:0000256" key="2">
    <source>
        <dbReference type="ARBA" id="ARBA00004429"/>
    </source>
</evidence>
<dbReference type="NCBIfam" id="NF007783">
    <property type="entry name" value="PRK10474.1"/>
    <property type="match status" value="2"/>
</dbReference>
<evidence type="ECO:0000256" key="11">
    <source>
        <dbReference type="ARBA" id="ARBA00022777"/>
    </source>
</evidence>
<keyword evidence="8 17" id="KW-0808">Transferase</keyword>
<evidence type="ECO:0000256" key="7">
    <source>
        <dbReference type="ARBA" id="ARBA00022597"/>
    </source>
</evidence>
<dbReference type="InterPro" id="IPR013011">
    <property type="entry name" value="PTS_EIIB_2"/>
</dbReference>
<accession>A0AA47KIE8</accession>
<dbReference type="InterPro" id="IPR003353">
    <property type="entry name" value="PTS_IIB_fruc"/>
</dbReference>
<evidence type="ECO:0000256" key="8">
    <source>
        <dbReference type="ARBA" id="ARBA00022679"/>
    </source>
</evidence>
<dbReference type="CDD" id="cd05569">
    <property type="entry name" value="PTS_IIB_fructose"/>
    <property type="match status" value="2"/>
</dbReference>
<keyword evidence="13 14" id="KW-0472">Membrane</keyword>
<feature type="transmembrane region" description="Helical" evidence="14">
    <location>
        <begin position="436"/>
        <end position="459"/>
    </location>
</feature>
<dbReference type="NCBIfam" id="TIGR00829">
    <property type="entry name" value="FRU"/>
    <property type="match status" value="1"/>
</dbReference>
<keyword evidence="6" id="KW-0597">Phosphoprotein</keyword>
<feature type="transmembrane region" description="Helical" evidence="14">
    <location>
        <begin position="357"/>
        <end position="377"/>
    </location>
</feature>
<dbReference type="SUPFAM" id="SSF52794">
    <property type="entry name" value="PTS system IIB component-like"/>
    <property type="match status" value="2"/>
</dbReference>
<dbReference type="GO" id="GO:0005886">
    <property type="term" value="C:plasma membrane"/>
    <property type="evidence" value="ECO:0007669"/>
    <property type="project" value="UniProtKB-SubCell"/>
</dbReference>
<proteinExistence type="predicted"/>
<keyword evidence="4" id="KW-0813">Transport</keyword>
<evidence type="ECO:0000256" key="12">
    <source>
        <dbReference type="ARBA" id="ARBA00022989"/>
    </source>
</evidence>
<dbReference type="GO" id="GO:0009401">
    <property type="term" value="P:phosphoenolpyruvate-dependent sugar phosphotransferase system"/>
    <property type="evidence" value="ECO:0007669"/>
    <property type="project" value="UniProtKB-KW"/>
</dbReference>
<evidence type="ECO:0000313" key="17">
    <source>
        <dbReference type="EMBL" id="WBA07565.1"/>
    </source>
</evidence>
<evidence type="ECO:0000256" key="6">
    <source>
        <dbReference type="ARBA" id="ARBA00022553"/>
    </source>
</evidence>
<evidence type="ECO:0000256" key="1">
    <source>
        <dbReference type="ARBA" id="ARBA00001401"/>
    </source>
</evidence>
<feature type="domain" description="PTS EIIC type-2" evidence="16">
    <location>
        <begin position="235"/>
        <end position="570"/>
    </location>
</feature>
<gene>
    <name evidence="17" type="primary">fruA</name>
    <name evidence="17" type="ORF">N8M53_06710</name>
</gene>
<dbReference type="PANTHER" id="PTHR30505">
    <property type="entry name" value="FRUCTOSE-LIKE PERMEASE"/>
    <property type="match status" value="1"/>
</dbReference>
<feature type="transmembrane region" description="Helical" evidence="14">
    <location>
        <begin position="398"/>
        <end position="416"/>
    </location>
</feature>
<feature type="transmembrane region" description="Helical" evidence="14">
    <location>
        <begin position="539"/>
        <end position="560"/>
    </location>
</feature>
<dbReference type="InterPro" id="IPR050864">
    <property type="entry name" value="Bacterial_PTS_Sugar_Transport"/>
</dbReference>
<sequence length="575" mass="58787">MNLVIVTACPSGVANTVIAAGLLEKAVMLKGWTAQIECQSSVQPTQAVSTSDIENADRVLLVGEPTESDRFNGKPVYQASLNEVMADTQAVLDAVANHAQPYHAQTQSESSTVSIVGITACPTGVAHTFMAAEAVEEAAKAKGYQVKIETRGSVGAKNALTDEEIEAADLVFIAADIEVDLSRFAGKRLYKTSTGTALKKASQTIDDALANAEVYQTTQASSSNASASQGERSGVYKHLMTGVSHMLPLVVAGGLAIALSFVFGIEAFKEEGTLAAALMQIGGGSAFALMVPVLAGFIAFSIADRPGLAPGLIGGMLAASTGAGFLGGILAGFIAGYSAKFVADKVSLPASMEALKPILVIPLLASLFTGLVMIYVVGGPVSVAMESLTSFLQGMNSTNAVILGVVLGAMMCFDLGGPVNKAAYTFGVGLIESGTYMPMAAIMAAGMVPALGMGLSTFLAKRKFNDAEQEAGKASFVLGLCFISEGAIPFAAKDPMRVIPSCIAGGALTGAISMLIGAKLMAPHGGLFVLLIPNAISPVLMYLAAIAAGTLVTGLVYAVLKPVSQPSPLTAAEQS</sequence>
<comment type="subcellular location">
    <subcellularLocation>
        <location evidence="2">Cell inner membrane</location>
        <topology evidence="2">Multi-pass membrane protein</topology>
    </subcellularLocation>
</comment>
<evidence type="ECO:0000256" key="4">
    <source>
        <dbReference type="ARBA" id="ARBA00022448"/>
    </source>
</evidence>
<dbReference type="GO" id="GO:0090563">
    <property type="term" value="F:protein-phosphocysteine-sugar phosphotransferase activity"/>
    <property type="evidence" value="ECO:0007669"/>
    <property type="project" value="TreeGrafter"/>
</dbReference>
<dbReference type="Gene3D" id="3.40.50.2300">
    <property type="match status" value="2"/>
</dbReference>
<evidence type="ECO:0000259" key="15">
    <source>
        <dbReference type="PROSITE" id="PS51099"/>
    </source>
</evidence>
<evidence type="ECO:0000256" key="5">
    <source>
        <dbReference type="ARBA" id="ARBA00022475"/>
    </source>
</evidence>
<dbReference type="PROSITE" id="PS51099">
    <property type="entry name" value="PTS_EIIB_TYPE_2"/>
    <property type="match status" value="1"/>
</dbReference>
<feature type="domain" description="PTS EIIB type-2" evidence="15">
    <location>
        <begin position="115"/>
        <end position="210"/>
    </location>
</feature>
<keyword evidence="5" id="KW-1003">Cell membrane</keyword>
<feature type="transmembrane region" description="Helical" evidence="14">
    <location>
        <begin position="277"/>
        <end position="300"/>
    </location>
</feature>
<comment type="catalytic activity">
    <reaction evidence="1">
        <text>D-fructose(out) + N(pros)-phospho-L-histidyl-[protein] = D-fructose 1-phosphate(in) + L-histidyl-[protein]</text>
        <dbReference type="Rhea" id="RHEA:49252"/>
        <dbReference type="Rhea" id="RHEA-COMP:9745"/>
        <dbReference type="Rhea" id="RHEA-COMP:9746"/>
        <dbReference type="ChEBI" id="CHEBI:29979"/>
        <dbReference type="ChEBI" id="CHEBI:37721"/>
        <dbReference type="ChEBI" id="CHEBI:58674"/>
        <dbReference type="ChEBI" id="CHEBI:64837"/>
        <dbReference type="EC" id="2.7.1.202"/>
    </reaction>
</comment>
<evidence type="ECO:0000256" key="10">
    <source>
        <dbReference type="ARBA" id="ARBA00022692"/>
    </source>
</evidence>
<keyword evidence="7" id="KW-0762">Sugar transport</keyword>
<dbReference type="Proteomes" id="UP001164748">
    <property type="component" value="Chromosome"/>
</dbReference>
<dbReference type="GO" id="GO:0022877">
    <property type="term" value="F:protein-N(PI)-phosphohistidine-fructose phosphotransferase system transporter activity"/>
    <property type="evidence" value="ECO:0007669"/>
    <property type="project" value="InterPro"/>
</dbReference>
<evidence type="ECO:0000256" key="13">
    <source>
        <dbReference type="ARBA" id="ARBA00023136"/>
    </source>
</evidence>
<evidence type="ECO:0000256" key="3">
    <source>
        <dbReference type="ARBA" id="ARBA00012799"/>
    </source>
</evidence>
<keyword evidence="12 14" id="KW-1133">Transmembrane helix</keyword>
<feature type="transmembrane region" description="Helical" evidence="14">
    <location>
        <begin position="498"/>
        <end position="518"/>
    </location>
</feature>
<evidence type="ECO:0000259" key="16">
    <source>
        <dbReference type="PROSITE" id="PS51104"/>
    </source>
</evidence>
<dbReference type="InterPro" id="IPR003501">
    <property type="entry name" value="PTS_EIIB_2/3"/>
</dbReference>
<dbReference type="NCBIfam" id="TIGR01427">
    <property type="entry name" value="PTS_IIC_fructo"/>
    <property type="match status" value="1"/>
</dbReference>
<dbReference type="GO" id="GO:0005351">
    <property type="term" value="F:carbohydrate:proton symporter activity"/>
    <property type="evidence" value="ECO:0007669"/>
    <property type="project" value="InterPro"/>
</dbReference>
<organism evidence="17 18">
    <name type="scientific">Salinivibrio kushneri</name>
    <dbReference type="NCBI Taxonomy" id="1908198"/>
    <lineage>
        <taxon>Bacteria</taxon>
        <taxon>Pseudomonadati</taxon>
        <taxon>Pseudomonadota</taxon>
        <taxon>Gammaproteobacteria</taxon>
        <taxon>Vibrionales</taxon>
        <taxon>Vibrionaceae</taxon>
        <taxon>Salinivibrio</taxon>
    </lineage>
</organism>
<keyword evidence="9" id="KW-0598">Phosphotransferase system</keyword>
<dbReference type="EMBL" id="CP114588">
    <property type="protein sequence ID" value="WBA07565.1"/>
    <property type="molecule type" value="Genomic_DNA"/>
</dbReference>
<dbReference type="RefSeq" id="WP_269578209.1">
    <property type="nucleotide sequence ID" value="NZ_CP114588.1"/>
</dbReference>
<protein>
    <recommendedName>
        <fullName evidence="3">protein-N(pi)-phosphohistidine--D-fructose phosphotransferase</fullName>
        <ecNumber evidence="3">2.7.1.202</ecNumber>
    </recommendedName>
</protein>